<dbReference type="InterPro" id="IPR013656">
    <property type="entry name" value="PAS_4"/>
</dbReference>
<dbReference type="SMART" id="SM00091">
    <property type="entry name" value="PAS"/>
    <property type="match status" value="3"/>
</dbReference>
<dbReference type="RefSeq" id="WP_148855796.1">
    <property type="nucleotide sequence ID" value="NZ_PHNJ01000001.1"/>
</dbReference>
<feature type="domain" description="PAC" evidence="10">
    <location>
        <begin position="210"/>
        <end position="262"/>
    </location>
</feature>
<dbReference type="InterPro" id="IPR003594">
    <property type="entry name" value="HATPase_dom"/>
</dbReference>
<keyword evidence="4" id="KW-0808">Transferase</keyword>
<dbReference type="Pfam" id="PF00989">
    <property type="entry name" value="PAS"/>
    <property type="match status" value="2"/>
</dbReference>
<dbReference type="SUPFAM" id="SSF52172">
    <property type="entry name" value="CheY-like"/>
    <property type="match status" value="1"/>
</dbReference>
<dbReference type="SMART" id="SM00086">
    <property type="entry name" value="PAC"/>
    <property type="match status" value="3"/>
</dbReference>
<dbReference type="PROSITE" id="PS50112">
    <property type="entry name" value="PAS"/>
    <property type="match status" value="3"/>
</dbReference>
<dbReference type="Gene3D" id="1.10.287.130">
    <property type="match status" value="1"/>
</dbReference>
<dbReference type="EMBL" id="PHNJ01000001">
    <property type="protein sequence ID" value="TYL40127.1"/>
    <property type="molecule type" value="Genomic_DNA"/>
</dbReference>
<dbReference type="InterPro" id="IPR001610">
    <property type="entry name" value="PAC"/>
</dbReference>
<evidence type="ECO:0000256" key="6">
    <source>
        <dbReference type="PROSITE-ProRule" id="PRU00169"/>
    </source>
</evidence>
<dbReference type="Gene3D" id="3.40.50.2300">
    <property type="match status" value="1"/>
</dbReference>
<dbReference type="PROSITE" id="PS50109">
    <property type="entry name" value="HIS_KIN"/>
    <property type="match status" value="1"/>
</dbReference>
<dbReference type="PRINTS" id="PR00344">
    <property type="entry name" value="BCTRLSENSOR"/>
</dbReference>
<dbReference type="InterPro" id="IPR011006">
    <property type="entry name" value="CheY-like_superfamily"/>
</dbReference>
<dbReference type="Gene3D" id="3.30.450.20">
    <property type="entry name" value="PAS domain"/>
    <property type="match status" value="3"/>
</dbReference>
<evidence type="ECO:0000256" key="4">
    <source>
        <dbReference type="ARBA" id="ARBA00022679"/>
    </source>
</evidence>
<dbReference type="InterPro" id="IPR001789">
    <property type="entry name" value="Sig_transdc_resp-reg_receiver"/>
</dbReference>
<dbReference type="Gene3D" id="3.30.450.40">
    <property type="match status" value="2"/>
</dbReference>
<dbReference type="GO" id="GO:0000155">
    <property type="term" value="F:phosphorelay sensor kinase activity"/>
    <property type="evidence" value="ECO:0007669"/>
    <property type="project" value="InterPro"/>
</dbReference>
<name>A0A8J8Q6R7_9EURY</name>
<dbReference type="EC" id="2.7.13.3" evidence="2"/>
<evidence type="ECO:0000256" key="3">
    <source>
        <dbReference type="ARBA" id="ARBA00022553"/>
    </source>
</evidence>
<accession>A0A8J8Q6R7</accession>
<feature type="domain" description="PAS" evidence="9">
    <location>
        <begin position="698"/>
        <end position="771"/>
    </location>
</feature>
<dbReference type="SMART" id="SM00448">
    <property type="entry name" value="REC"/>
    <property type="match status" value="1"/>
</dbReference>
<comment type="caution">
    <text evidence="6">Lacks conserved residue(s) required for the propagation of feature annotation.</text>
</comment>
<dbReference type="CDD" id="cd00075">
    <property type="entry name" value="HATPase"/>
    <property type="match status" value="1"/>
</dbReference>
<dbReference type="SUPFAM" id="SSF55781">
    <property type="entry name" value="GAF domain-like"/>
    <property type="match status" value="2"/>
</dbReference>
<dbReference type="Pfam" id="PF02518">
    <property type="entry name" value="HATPase_c"/>
    <property type="match status" value="1"/>
</dbReference>
<evidence type="ECO:0000313" key="11">
    <source>
        <dbReference type="EMBL" id="TYL40127.1"/>
    </source>
</evidence>
<keyword evidence="5 11" id="KW-0418">Kinase</keyword>
<dbReference type="PROSITE" id="PS50110">
    <property type="entry name" value="RESPONSE_REGULATORY"/>
    <property type="match status" value="1"/>
</dbReference>
<dbReference type="InterPro" id="IPR005467">
    <property type="entry name" value="His_kinase_dom"/>
</dbReference>
<feature type="domain" description="Histidine kinase" evidence="7">
    <location>
        <begin position="828"/>
        <end position="1036"/>
    </location>
</feature>
<dbReference type="SUPFAM" id="SSF55874">
    <property type="entry name" value="ATPase domain of HSP90 chaperone/DNA topoisomerase II/histidine kinase"/>
    <property type="match status" value="1"/>
</dbReference>
<evidence type="ECO:0000256" key="1">
    <source>
        <dbReference type="ARBA" id="ARBA00000085"/>
    </source>
</evidence>
<dbReference type="SUPFAM" id="SSF55785">
    <property type="entry name" value="PYP-like sensor domain (PAS domain)"/>
    <property type="match status" value="3"/>
</dbReference>
<organism evidence="11 12">
    <name type="scientific">Natronococcus pandeyae</name>
    <dbReference type="NCBI Taxonomy" id="2055836"/>
    <lineage>
        <taxon>Archaea</taxon>
        <taxon>Methanobacteriati</taxon>
        <taxon>Methanobacteriota</taxon>
        <taxon>Stenosarchaea group</taxon>
        <taxon>Halobacteria</taxon>
        <taxon>Halobacteriales</taxon>
        <taxon>Natrialbaceae</taxon>
        <taxon>Natronococcus</taxon>
    </lineage>
</organism>
<dbReference type="SUPFAM" id="SSF47384">
    <property type="entry name" value="Homodimeric domain of signal transducing histidine kinase"/>
    <property type="match status" value="1"/>
</dbReference>
<dbReference type="Pfam" id="PF08448">
    <property type="entry name" value="PAS_4"/>
    <property type="match status" value="1"/>
</dbReference>
<evidence type="ECO:0000313" key="12">
    <source>
        <dbReference type="Proteomes" id="UP000766904"/>
    </source>
</evidence>
<evidence type="ECO:0000256" key="5">
    <source>
        <dbReference type="ARBA" id="ARBA00022777"/>
    </source>
</evidence>
<comment type="catalytic activity">
    <reaction evidence="1">
        <text>ATP + protein L-histidine = ADP + protein N-phospho-L-histidine.</text>
        <dbReference type="EC" id="2.7.13.3"/>
    </reaction>
</comment>
<dbReference type="OrthoDB" id="327291at2157"/>
<dbReference type="SMART" id="SM00387">
    <property type="entry name" value="HATPase_c"/>
    <property type="match status" value="1"/>
</dbReference>
<reference evidence="11" key="1">
    <citation type="submission" date="2017-11" db="EMBL/GenBank/DDBJ databases">
        <authorList>
            <person name="Kajale S.C."/>
            <person name="Sharma A."/>
        </authorList>
    </citation>
    <scope>NUCLEOTIDE SEQUENCE</scope>
    <source>
        <strain evidence="11">LS1_42</strain>
    </source>
</reference>
<protein>
    <recommendedName>
        <fullName evidence="2">histidine kinase</fullName>
        <ecNumber evidence="2">2.7.13.3</ecNumber>
    </recommendedName>
</protein>
<keyword evidence="3" id="KW-0597">Phosphoprotein</keyword>
<dbReference type="PANTHER" id="PTHR43304">
    <property type="entry name" value="PHYTOCHROME-LIKE PROTEIN CPH1"/>
    <property type="match status" value="1"/>
</dbReference>
<evidence type="ECO:0000259" key="8">
    <source>
        <dbReference type="PROSITE" id="PS50110"/>
    </source>
</evidence>
<dbReference type="AlphaFoldDB" id="A0A8J8Q6R7"/>
<dbReference type="InterPro" id="IPR013767">
    <property type="entry name" value="PAS_fold"/>
</dbReference>
<dbReference type="PROSITE" id="PS50113">
    <property type="entry name" value="PAC"/>
    <property type="match status" value="2"/>
</dbReference>
<sequence>MNRDTRVVYVGSNTPATVERALGTVGATVDVVETAADCLRRLSSADCIVTAGVLPDATCLELCVQIRHRRSDVPIVVFPATGSEALAGAVVAAGADGYVPRSQGVETLSSRVSRLLPADDTSFDTADSGPEDPSKRLELLVDQSPLAIVEWNLEFEAISWNPAATELFGYTPREALGRSALELIVADADREDVKSHWERLVDASAAEGSSRNVNRNVREDGSVITCEWFNTPLVDDSGEVVSVLSFGQDVTDELERANALEALQETTHELMRAASVDEIAEIAMNATETVIDRSLAGIRFYDDETERLEIAATTSRLERTTGTLPPVGPGDGVLWDAYERQEPIVVDDASTELVPYEIDHHVESAIFHPLGEHGLLSIGSTGQRELEATDVHLVHVLAATVEAALDRAARERELERAKTILETVGDGICVLDRDGCFATVNDTMAEMTGYDRDELVGKHASAVLTEESLERGRRRVRKLVSADERGVTTAEVTIVTRSGARIPSEVNATLLSADDELEGVVGIVRDISDRKRMERELVDRRAKIESLHEIASLLDDCDQPAEIYDLTVIAAEDVLNFDVCVVDRVVGDYLEKAALSSHIADADYVERFHVTEGIAGKTYRDQQTYRLDEAESSEEGVNETDTYESLLSVPIGEHGVFQAASTKRDAFDRDDVELTELLLSHVTDRLDQLASQAELKDERDRFVALFENVPDAVVSIRYRGDEPIVEAVNAAFERVFGYDESEITGEPLDDYLVPPDRAAEATAINRRVHEGDIIEAEAKRRTADGLRDFMIRVVPIEIGRSTSRAFGLYTDITEQKQRQKRVEILNRVLRHDLRNGMNIVDGCAEMLAETVDDEHAEYVATIQDRAADLTDLAEKTRAVEHTLERTSGGTGPIDVSAMVGRTLSQFEREYPCVELERSVPDEVFARADEYLEMALSQLLENAAEHHDRPTPTVEITLRDQVDDGVIVLSVADDGPGIPRAERELLEEEREITQLRHASGLGLWLVDWVVTQSGGQLSFADNEPRGTVITLEVPRADPETVASDGD</sequence>
<dbReference type="InterPro" id="IPR029016">
    <property type="entry name" value="GAF-like_dom_sf"/>
</dbReference>
<dbReference type="InterPro" id="IPR004358">
    <property type="entry name" value="Sig_transdc_His_kin-like_C"/>
</dbReference>
<feature type="domain" description="Response regulatory" evidence="8">
    <location>
        <begin position="4"/>
        <end position="116"/>
    </location>
</feature>
<dbReference type="InterPro" id="IPR000014">
    <property type="entry name" value="PAS"/>
</dbReference>
<keyword evidence="12" id="KW-1185">Reference proteome</keyword>
<dbReference type="InterPro" id="IPR036890">
    <property type="entry name" value="HATPase_C_sf"/>
</dbReference>
<dbReference type="Pfam" id="PF13185">
    <property type="entry name" value="GAF_2"/>
    <property type="match status" value="2"/>
</dbReference>
<evidence type="ECO:0000256" key="2">
    <source>
        <dbReference type="ARBA" id="ARBA00012438"/>
    </source>
</evidence>
<feature type="domain" description="PAS" evidence="9">
    <location>
        <begin position="133"/>
        <end position="204"/>
    </location>
</feature>
<dbReference type="InterPro" id="IPR035965">
    <property type="entry name" value="PAS-like_dom_sf"/>
</dbReference>
<evidence type="ECO:0000259" key="9">
    <source>
        <dbReference type="PROSITE" id="PS50112"/>
    </source>
</evidence>
<feature type="domain" description="PAC" evidence="10">
    <location>
        <begin position="488"/>
        <end position="539"/>
    </location>
</feature>
<dbReference type="InterPro" id="IPR003018">
    <property type="entry name" value="GAF"/>
</dbReference>
<feature type="domain" description="PAS" evidence="9">
    <location>
        <begin position="413"/>
        <end position="483"/>
    </location>
</feature>
<proteinExistence type="predicted"/>
<dbReference type="InterPro" id="IPR000700">
    <property type="entry name" value="PAS-assoc_C"/>
</dbReference>
<dbReference type="Proteomes" id="UP000766904">
    <property type="component" value="Unassembled WGS sequence"/>
</dbReference>
<dbReference type="InterPro" id="IPR036097">
    <property type="entry name" value="HisK_dim/P_sf"/>
</dbReference>
<dbReference type="Gene3D" id="3.30.565.10">
    <property type="entry name" value="Histidine kinase-like ATPase, C-terminal domain"/>
    <property type="match status" value="1"/>
</dbReference>
<dbReference type="NCBIfam" id="TIGR00229">
    <property type="entry name" value="sensory_box"/>
    <property type="match status" value="3"/>
</dbReference>
<dbReference type="GO" id="GO:0006355">
    <property type="term" value="P:regulation of DNA-templated transcription"/>
    <property type="evidence" value="ECO:0007669"/>
    <property type="project" value="InterPro"/>
</dbReference>
<dbReference type="PANTHER" id="PTHR43304:SF1">
    <property type="entry name" value="PAC DOMAIN-CONTAINING PROTEIN"/>
    <property type="match status" value="1"/>
</dbReference>
<dbReference type="InterPro" id="IPR052162">
    <property type="entry name" value="Sensor_kinase/Photoreceptor"/>
</dbReference>
<dbReference type="CDD" id="cd00156">
    <property type="entry name" value="REC"/>
    <property type="match status" value="1"/>
</dbReference>
<dbReference type="CDD" id="cd00130">
    <property type="entry name" value="PAS"/>
    <property type="match status" value="3"/>
</dbReference>
<gene>
    <name evidence="11" type="ORF">CV102_00665</name>
</gene>
<comment type="caution">
    <text evidence="11">The sequence shown here is derived from an EMBL/GenBank/DDBJ whole genome shotgun (WGS) entry which is preliminary data.</text>
</comment>
<evidence type="ECO:0000259" key="10">
    <source>
        <dbReference type="PROSITE" id="PS50113"/>
    </source>
</evidence>
<evidence type="ECO:0000259" key="7">
    <source>
        <dbReference type="PROSITE" id="PS50109"/>
    </source>
</evidence>